<protein>
    <submittedName>
        <fullName evidence="1">Uncharacterized protein</fullName>
    </submittedName>
</protein>
<dbReference type="EMBL" id="ATBP01001938">
    <property type="protein sequence ID" value="ETR66508.1"/>
    <property type="molecule type" value="Genomic_DNA"/>
</dbReference>
<organism evidence="1 2">
    <name type="scientific">Candidatus Magnetoglobus multicellularis str. Araruama</name>
    <dbReference type="NCBI Taxonomy" id="890399"/>
    <lineage>
        <taxon>Bacteria</taxon>
        <taxon>Pseudomonadati</taxon>
        <taxon>Thermodesulfobacteriota</taxon>
        <taxon>Desulfobacteria</taxon>
        <taxon>Desulfobacterales</taxon>
        <taxon>Desulfobacteraceae</taxon>
        <taxon>Candidatus Magnetoglobus</taxon>
    </lineage>
</organism>
<dbReference type="AlphaFoldDB" id="A0A1V1NVC2"/>
<evidence type="ECO:0000313" key="1">
    <source>
        <dbReference type="EMBL" id="ETR66508.1"/>
    </source>
</evidence>
<reference evidence="2" key="1">
    <citation type="submission" date="2012-11" db="EMBL/GenBank/DDBJ databases">
        <authorList>
            <person name="Lucero-Rivera Y.E."/>
            <person name="Tovar-Ramirez D."/>
        </authorList>
    </citation>
    <scope>NUCLEOTIDE SEQUENCE [LARGE SCALE GENOMIC DNA]</scope>
    <source>
        <strain evidence="2">Araruama</strain>
    </source>
</reference>
<sequence>SDALLREKDSEPGVMVIDLDRYKRRSGAKVGDYFNYAASIFDKCSENYLWDQYQKASLGEANKLFEIIAGRKANRAVNSRLIPKVEFHYIENKNKQQSYREYSLLANGERYQFGLETFKVKPGEKVFINGKEIQFTSGINEDQAQYLLEELASTSDGKTPIFVQKGDYYEISNEYRDRLYAEKDPVDLLDVFDLNGGSDVGFDSETVNYVKELIKLYSNCRILKDTLSQSNGDNYIVNYVLPLEYNKDVHDANPNKNNAWQYGVPHVVLQKAMAPSKKNFFLPIDDNAVPMDIGQISMREATGSIVLDAIMRGAESTNKQHNSVPSAAGRLQNFMTRNPIEYMDPPVSHYVEPEIVIPEEPIPMAPIQEDENKNAFSLKISLTQWDQLGWFTAMLKYAPSLRGRLKGQDDNPNPVEWQAWKADVKRLLQKPMIVIRDSQGNEERINITLRSYDPTTYKKYDFDKSTVTIFEEAMRNMFPEK</sequence>
<comment type="caution">
    <text evidence="1">The sequence shown here is derived from an EMBL/GenBank/DDBJ whole genome shotgun (WGS) entry which is preliminary data.</text>
</comment>
<dbReference type="Proteomes" id="UP000189670">
    <property type="component" value="Unassembled WGS sequence"/>
</dbReference>
<name>A0A1V1NVC2_9BACT</name>
<evidence type="ECO:0000313" key="2">
    <source>
        <dbReference type="Proteomes" id="UP000189670"/>
    </source>
</evidence>
<proteinExistence type="predicted"/>
<accession>A0A1V1NVC2</accession>
<feature type="non-terminal residue" evidence="1">
    <location>
        <position position="1"/>
    </location>
</feature>
<gene>
    <name evidence="1" type="ORF">OMM_12709</name>
</gene>